<gene>
    <name evidence="1" type="ORF">C2G38_2191841</name>
</gene>
<keyword evidence="2" id="KW-1185">Reference proteome</keyword>
<organism evidence="1 2">
    <name type="scientific">Gigaspora rosea</name>
    <dbReference type="NCBI Taxonomy" id="44941"/>
    <lineage>
        <taxon>Eukaryota</taxon>
        <taxon>Fungi</taxon>
        <taxon>Fungi incertae sedis</taxon>
        <taxon>Mucoromycota</taxon>
        <taxon>Glomeromycotina</taxon>
        <taxon>Glomeromycetes</taxon>
        <taxon>Diversisporales</taxon>
        <taxon>Gigasporaceae</taxon>
        <taxon>Gigaspora</taxon>
    </lineage>
</organism>
<evidence type="ECO:0000313" key="1">
    <source>
        <dbReference type="EMBL" id="RIB15689.1"/>
    </source>
</evidence>
<evidence type="ECO:0000313" key="2">
    <source>
        <dbReference type="Proteomes" id="UP000266673"/>
    </source>
</evidence>
<dbReference type="Proteomes" id="UP000266673">
    <property type="component" value="Unassembled WGS sequence"/>
</dbReference>
<protein>
    <submittedName>
        <fullName evidence="1">Uncharacterized protein</fullName>
    </submittedName>
</protein>
<dbReference type="EMBL" id="QKWP01000728">
    <property type="protein sequence ID" value="RIB15689.1"/>
    <property type="molecule type" value="Genomic_DNA"/>
</dbReference>
<name>A0A397V428_9GLOM</name>
<comment type="caution">
    <text evidence="1">The sequence shown here is derived from an EMBL/GenBank/DDBJ whole genome shotgun (WGS) entry which is preliminary data.</text>
</comment>
<reference evidence="1 2" key="1">
    <citation type="submission" date="2018-06" db="EMBL/GenBank/DDBJ databases">
        <title>Comparative genomics reveals the genomic features of Rhizophagus irregularis, R. cerebriforme, R. diaphanum and Gigaspora rosea, and their symbiotic lifestyle signature.</title>
        <authorList>
            <person name="Morin E."/>
            <person name="San Clemente H."/>
            <person name="Chen E.C.H."/>
            <person name="De La Providencia I."/>
            <person name="Hainaut M."/>
            <person name="Kuo A."/>
            <person name="Kohler A."/>
            <person name="Murat C."/>
            <person name="Tang N."/>
            <person name="Roy S."/>
            <person name="Loubradou J."/>
            <person name="Henrissat B."/>
            <person name="Grigoriev I.V."/>
            <person name="Corradi N."/>
            <person name="Roux C."/>
            <person name="Martin F.M."/>
        </authorList>
    </citation>
    <scope>NUCLEOTIDE SEQUENCE [LARGE SCALE GENOMIC DNA]</scope>
    <source>
        <strain evidence="1 2">DAOM 194757</strain>
    </source>
</reference>
<dbReference type="AlphaFoldDB" id="A0A397V428"/>
<accession>A0A397V428</accession>
<proteinExistence type="predicted"/>
<sequence>MSFEPIDYLFPANQEEIYFNNLFLQSSQYSLPTNESINSLPSLNLDSLNEDLLVSSQETIISESFEDFSTRESPTKESEINEVSKNTTNDLKQETKHNLETIIKNINYLIFDELEAIDDLIFKKSLDHKLSFAIYSNLGLCVEKNPNVKISLKNS</sequence>